<gene>
    <name evidence="1" type="ORF">AG0111_0g8709</name>
</gene>
<organism evidence="1 2">
    <name type="scientific">Alternaria gaisen</name>
    <dbReference type="NCBI Taxonomy" id="167740"/>
    <lineage>
        <taxon>Eukaryota</taxon>
        <taxon>Fungi</taxon>
        <taxon>Dikarya</taxon>
        <taxon>Ascomycota</taxon>
        <taxon>Pezizomycotina</taxon>
        <taxon>Dothideomycetes</taxon>
        <taxon>Pleosporomycetidae</taxon>
        <taxon>Pleosporales</taxon>
        <taxon>Pleosporineae</taxon>
        <taxon>Pleosporaceae</taxon>
        <taxon>Alternaria</taxon>
        <taxon>Alternaria sect. Alternaria</taxon>
    </lineage>
</organism>
<evidence type="ECO:0000313" key="1">
    <source>
        <dbReference type="EMBL" id="KAB2103051.1"/>
    </source>
</evidence>
<protein>
    <submittedName>
        <fullName evidence="1">Uncharacterized protein</fullName>
    </submittedName>
</protein>
<evidence type="ECO:0000313" key="2">
    <source>
        <dbReference type="Proteomes" id="UP000293547"/>
    </source>
</evidence>
<reference evidence="1 2" key="1">
    <citation type="journal article" date="2019" name="bioRxiv">
        <title>Genomics, evolutionary history and diagnostics of the Alternaria alternata species group including apple and Asian pear pathotypes.</title>
        <authorList>
            <person name="Armitage A.D."/>
            <person name="Cockerton H.M."/>
            <person name="Sreenivasaprasad S."/>
            <person name="Woodhall J.W."/>
            <person name="Lane C.R."/>
            <person name="Harrison R.J."/>
            <person name="Clarkson J.P."/>
        </authorList>
    </citation>
    <scope>NUCLEOTIDE SEQUENCE [LARGE SCALE GENOMIC DNA]</scope>
    <source>
        <strain evidence="1 2">FERA 650</strain>
    </source>
</reference>
<dbReference type="EMBL" id="PDWZ02000009">
    <property type="protein sequence ID" value="KAB2103051.1"/>
    <property type="molecule type" value="Genomic_DNA"/>
</dbReference>
<comment type="caution">
    <text evidence="1">The sequence shown here is derived from an EMBL/GenBank/DDBJ whole genome shotgun (WGS) entry which is preliminary data.</text>
</comment>
<accession>A0ACB6FF46</accession>
<keyword evidence="2" id="KW-1185">Reference proteome</keyword>
<sequence>MSTFIATSNFDTNVSSSLPSEFPTPLPTSLGSDFAANTDVESYPFHGALEGVDEGVVFEQNVNAVHTHPDSSFHGDDGTAQAHDISRDFTDWGCYNGYVSLGDIILNGAFGIRTPDPQQPWSLLDSKDSKVLQEYGNLNSPWCTHDVFAIKDSVGDLLHQDASDVDLWRQDQRRLSPDLVEEQDDHLKTPPSQCGPLRIVSEPTERQKRPQIVRDWLSAHASWPYPTPTEKSELIEATGYTGLQLNNCLSNLRTREKYLIDSHAIGKNDGNVSHSQ</sequence>
<proteinExistence type="predicted"/>
<dbReference type="Proteomes" id="UP000293547">
    <property type="component" value="Unassembled WGS sequence"/>
</dbReference>
<name>A0ACB6FF46_9PLEO</name>